<comment type="caution">
    <text evidence="2">The sequence shown here is derived from an EMBL/GenBank/DDBJ whole genome shotgun (WGS) entry which is preliminary data.</text>
</comment>
<proteinExistence type="predicted"/>
<gene>
    <name evidence="2" type="ORF">EWM62_02140</name>
</gene>
<feature type="domain" description="DinB-like" evidence="1">
    <location>
        <begin position="24"/>
        <end position="143"/>
    </location>
</feature>
<organism evidence="2 3">
    <name type="scientific">Mucilaginibacter terrigena</name>
    <dbReference type="NCBI Taxonomy" id="2492395"/>
    <lineage>
        <taxon>Bacteria</taxon>
        <taxon>Pseudomonadati</taxon>
        <taxon>Bacteroidota</taxon>
        <taxon>Sphingobacteriia</taxon>
        <taxon>Sphingobacteriales</taxon>
        <taxon>Sphingobacteriaceae</taxon>
        <taxon>Mucilaginibacter</taxon>
    </lineage>
</organism>
<dbReference type="InterPro" id="IPR034660">
    <property type="entry name" value="DinB/YfiT-like"/>
</dbReference>
<dbReference type="Proteomes" id="UP000293331">
    <property type="component" value="Unassembled WGS sequence"/>
</dbReference>
<keyword evidence="3" id="KW-1185">Reference proteome</keyword>
<dbReference type="Pfam" id="PF12867">
    <property type="entry name" value="DinB_2"/>
    <property type="match status" value="1"/>
</dbReference>
<dbReference type="Gene3D" id="1.20.120.450">
    <property type="entry name" value="dinb family like domain"/>
    <property type="match status" value="1"/>
</dbReference>
<name>A0A4Q5LS20_9SPHI</name>
<accession>A0A4Q5LS20</accession>
<dbReference type="AlphaFoldDB" id="A0A4Q5LS20"/>
<dbReference type="SUPFAM" id="SSF109854">
    <property type="entry name" value="DinB/YfiT-like putative metalloenzymes"/>
    <property type="match status" value="1"/>
</dbReference>
<evidence type="ECO:0000313" key="2">
    <source>
        <dbReference type="EMBL" id="RYU92257.1"/>
    </source>
</evidence>
<sequence>MKETAYNLQAAIDSFLREQAPAVNWDNQVAPGKWTNREIIGHLIDSAHINLQRFVRCTYEEGFKLIYYQEEWVQAQHYRDTDVTALVKLWELVNRQIVRVLANYPANRAQVKCDNGRDEPSFNTVEFLAEDYITHMQHHLRQLSYKP</sequence>
<evidence type="ECO:0000313" key="3">
    <source>
        <dbReference type="Proteomes" id="UP000293331"/>
    </source>
</evidence>
<dbReference type="RefSeq" id="WP_129874985.1">
    <property type="nucleotide sequence ID" value="NZ_SEWG01000001.1"/>
</dbReference>
<dbReference type="OrthoDB" id="9793216at2"/>
<protein>
    <submittedName>
        <fullName evidence="2">DinB family protein</fullName>
    </submittedName>
</protein>
<dbReference type="InterPro" id="IPR024775">
    <property type="entry name" value="DinB-like"/>
</dbReference>
<dbReference type="EMBL" id="SEWG01000001">
    <property type="protein sequence ID" value="RYU92257.1"/>
    <property type="molecule type" value="Genomic_DNA"/>
</dbReference>
<evidence type="ECO:0000259" key="1">
    <source>
        <dbReference type="Pfam" id="PF12867"/>
    </source>
</evidence>
<reference evidence="2 3" key="1">
    <citation type="submission" date="2019-02" db="EMBL/GenBank/DDBJ databases">
        <title>Bacterial novel species Mucilaginibacter sp. 17JY9-4 isolated from soil.</title>
        <authorList>
            <person name="Jung H.-Y."/>
        </authorList>
    </citation>
    <scope>NUCLEOTIDE SEQUENCE [LARGE SCALE GENOMIC DNA]</scope>
    <source>
        <strain evidence="2 3">17JY9-4</strain>
    </source>
</reference>